<dbReference type="EMBL" id="CP000153">
    <property type="protein sequence ID" value="ABB45041.1"/>
    <property type="molecule type" value="Genomic_DNA"/>
</dbReference>
<dbReference type="RefSeq" id="WP_011373382.1">
    <property type="nucleotide sequence ID" value="NC_007575.1"/>
</dbReference>
<dbReference type="PROSITE" id="PS00039">
    <property type="entry name" value="DEAD_ATP_HELICASE"/>
    <property type="match status" value="1"/>
</dbReference>
<dbReference type="GO" id="GO:0005829">
    <property type="term" value="C:cytosol"/>
    <property type="evidence" value="ECO:0007669"/>
    <property type="project" value="TreeGrafter"/>
</dbReference>
<accession>Q30PP0</accession>
<keyword evidence="1 7" id="KW-0547">Nucleotide-binding</keyword>
<comment type="similarity">
    <text evidence="5 7">Belongs to the DEAD box helicase family.</text>
</comment>
<evidence type="ECO:0000256" key="8">
    <source>
        <dbReference type="SAM" id="MobiDB-lite"/>
    </source>
</evidence>
<evidence type="ECO:0000256" key="7">
    <source>
        <dbReference type="RuleBase" id="RU000492"/>
    </source>
</evidence>
<dbReference type="PROSITE" id="PS51195">
    <property type="entry name" value="Q_MOTIF"/>
    <property type="match status" value="1"/>
</dbReference>
<feature type="compositionally biased region" description="Basic and acidic residues" evidence="8">
    <location>
        <begin position="478"/>
        <end position="509"/>
    </location>
</feature>
<dbReference type="STRING" id="326298.Suden_1767"/>
<dbReference type="PANTHER" id="PTHR47959:SF1">
    <property type="entry name" value="ATP-DEPENDENT RNA HELICASE DBPA"/>
    <property type="match status" value="1"/>
</dbReference>
<gene>
    <name evidence="12" type="ordered locus">Suden_1767</name>
</gene>
<dbReference type="InterPro" id="IPR014014">
    <property type="entry name" value="RNA_helicase_DEAD_Q_motif"/>
</dbReference>
<feature type="domain" description="DEAD-box RNA helicase Q" evidence="11">
    <location>
        <begin position="14"/>
        <end position="42"/>
    </location>
</feature>
<dbReference type="InterPro" id="IPR000629">
    <property type="entry name" value="RNA-helicase_DEAD-box_CS"/>
</dbReference>
<protein>
    <submittedName>
        <fullName evidence="12">DEAD/DEAH box helicase-like protein</fullName>
    </submittedName>
</protein>
<keyword evidence="4 7" id="KW-0067">ATP-binding</keyword>
<dbReference type="OrthoDB" id="9805696at2"/>
<reference evidence="12 13" key="1">
    <citation type="journal article" date="2008" name="Appl. Environ. Microbiol.">
        <title>Genome of the epsilonproteobacterial chemolithoautotroph Sulfurimonas denitrificans.</title>
        <authorList>
            <person name="Sievert S.M."/>
            <person name="Scott K.M."/>
            <person name="Klotz M.G."/>
            <person name="Chain P.S.G."/>
            <person name="Hauser L.J."/>
            <person name="Hemp J."/>
            <person name="Huegler M."/>
            <person name="Land M."/>
            <person name="Lapidus A."/>
            <person name="Larimer F.W."/>
            <person name="Lucas S."/>
            <person name="Malfatti S.A."/>
            <person name="Meyer F."/>
            <person name="Paulsen I.T."/>
            <person name="Ren Q."/>
            <person name="Simon J."/>
            <person name="Bailey K."/>
            <person name="Diaz E."/>
            <person name="Fitzpatrick K.A."/>
            <person name="Glover B."/>
            <person name="Gwatney N."/>
            <person name="Korajkic A."/>
            <person name="Long A."/>
            <person name="Mobberley J.M."/>
            <person name="Pantry S.N."/>
            <person name="Pazder G."/>
            <person name="Peterson S."/>
            <person name="Quintanilla J.D."/>
            <person name="Sprinkle R."/>
            <person name="Stephens J."/>
            <person name="Thomas P."/>
            <person name="Vaughn R."/>
            <person name="Weber M.J."/>
            <person name="Wooten L.L."/>
        </authorList>
    </citation>
    <scope>NUCLEOTIDE SEQUENCE [LARGE SCALE GENOMIC DNA]</scope>
    <source>
        <strain evidence="13">ATCC 33889 / DSM 1251</strain>
    </source>
</reference>
<dbReference type="eggNOG" id="COG0513">
    <property type="taxonomic scope" value="Bacteria"/>
</dbReference>
<dbReference type="Pfam" id="PF00270">
    <property type="entry name" value="DEAD"/>
    <property type="match status" value="1"/>
</dbReference>
<dbReference type="InterPro" id="IPR001650">
    <property type="entry name" value="Helicase_C-like"/>
</dbReference>
<dbReference type="SUPFAM" id="SSF52540">
    <property type="entry name" value="P-loop containing nucleoside triphosphate hydrolases"/>
    <property type="match status" value="1"/>
</dbReference>
<dbReference type="CDD" id="cd18787">
    <property type="entry name" value="SF2_C_DEAD"/>
    <property type="match status" value="1"/>
</dbReference>
<dbReference type="Gene3D" id="3.40.50.300">
    <property type="entry name" value="P-loop containing nucleotide triphosphate hydrolases"/>
    <property type="match status" value="2"/>
</dbReference>
<dbReference type="InterPro" id="IPR014001">
    <property type="entry name" value="Helicase_ATP-bd"/>
</dbReference>
<dbReference type="GO" id="GO:0016787">
    <property type="term" value="F:hydrolase activity"/>
    <property type="evidence" value="ECO:0007669"/>
    <property type="project" value="UniProtKB-KW"/>
</dbReference>
<dbReference type="AlphaFoldDB" id="Q30PP0"/>
<feature type="domain" description="Helicase ATP-binding" evidence="9">
    <location>
        <begin position="45"/>
        <end position="214"/>
    </location>
</feature>
<keyword evidence="3 7" id="KW-0347">Helicase</keyword>
<dbReference type="PANTHER" id="PTHR47959">
    <property type="entry name" value="ATP-DEPENDENT RNA HELICASE RHLE-RELATED"/>
    <property type="match status" value="1"/>
</dbReference>
<dbReference type="Pfam" id="PF00271">
    <property type="entry name" value="Helicase_C"/>
    <property type="match status" value="1"/>
</dbReference>
<proteinExistence type="inferred from homology"/>
<dbReference type="GO" id="GO:0005524">
    <property type="term" value="F:ATP binding"/>
    <property type="evidence" value="ECO:0007669"/>
    <property type="project" value="UniProtKB-KW"/>
</dbReference>
<dbReference type="KEGG" id="tdn:Suden_1767"/>
<evidence type="ECO:0000256" key="1">
    <source>
        <dbReference type="ARBA" id="ARBA00022741"/>
    </source>
</evidence>
<evidence type="ECO:0000313" key="12">
    <source>
        <dbReference type="EMBL" id="ABB45041.1"/>
    </source>
</evidence>
<dbReference type="SMART" id="SM00487">
    <property type="entry name" value="DEXDc"/>
    <property type="match status" value="1"/>
</dbReference>
<keyword evidence="13" id="KW-1185">Reference proteome</keyword>
<dbReference type="PROSITE" id="PS51194">
    <property type="entry name" value="HELICASE_CTER"/>
    <property type="match status" value="1"/>
</dbReference>
<organism evidence="12 13">
    <name type="scientific">Sulfurimonas denitrificans (strain ATCC 33889 / DSM 1251)</name>
    <name type="common">Thiomicrospira denitrificans (strain ATCC 33889 / DSM 1251)</name>
    <dbReference type="NCBI Taxonomy" id="326298"/>
    <lineage>
        <taxon>Bacteria</taxon>
        <taxon>Pseudomonadati</taxon>
        <taxon>Campylobacterota</taxon>
        <taxon>Epsilonproteobacteria</taxon>
        <taxon>Campylobacterales</taxon>
        <taxon>Sulfurimonadaceae</taxon>
        <taxon>Sulfurimonas</taxon>
    </lineage>
</organism>
<feature type="domain" description="Helicase C-terminal" evidence="10">
    <location>
        <begin position="225"/>
        <end position="386"/>
    </location>
</feature>
<evidence type="ECO:0000256" key="2">
    <source>
        <dbReference type="ARBA" id="ARBA00022801"/>
    </source>
</evidence>
<dbReference type="GO" id="GO:0003724">
    <property type="term" value="F:RNA helicase activity"/>
    <property type="evidence" value="ECO:0007669"/>
    <property type="project" value="InterPro"/>
</dbReference>
<dbReference type="InterPro" id="IPR044742">
    <property type="entry name" value="DEAD/DEAH_RhlB"/>
</dbReference>
<evidence type="ECO:0000256" key="6">
    <source>
        <dbReference type="PROSITE-ProRule" id="PRU00552"/>
    </source>
</evidence>
<dbReference type="HOGENOM" id="CLU_003041_21_1_7"/>
<evidence type="ECO:0000259" key="11">
    <source>
        <dbReference type="PROSITE" id="PS51195"/>
    </source>
</evidence>
<feature type="compositionally biased region" description="Basic and acidic residues" evidence="8">
    <location>
        <begin position="524"/>
        <end position="540"/>
    </location>
</feature>
<dbReference type="InterPro" id="IPR027417">
    <property type="entry name" value="P-loop_NTPase"/>
</dbReference>
<dbReference type="InterPro" id="IPR050079">
    <property type="entry name" value="DEAD_box_RNA_helicase"/>
</dbReference>
<dbReference type="Proteomes" id="UP000002714">
    <property type="component" value="Chromosome"/>
</dbReference>
<evidence type="ECO:0000259" key="9">
    <source>
        <dbReference type="PROSITE" id="PS51192"/>
    </source>
</evidence>
<feature type="region of interest" description="Disordered" evidence="8">
    <location>
        <begin position="457"/>
        <end position="540"/>
    </location>
</feature>
<evidence type="ECO:0000313" key="13">
    <source>
        <dbReference type="Proteomes" id="UP000002714"/>
    </source>
</evidence>
<dbReference type="SMART" id="SM00490">
    <property type="entry name" value="HELICc"/>
    <property type="match status" value="1"/>
</dbReference>
<feature type="short sequence motif" description="Q motif" evidence="6">
    <location>
        <begin position="14"/>
        <end position="42"/>
    </location>
</feature>
<evidence type="ECO:0000256" key="3">
    <source>
        <dbReference type="ARBA" id="ARBA00022806"/>
    </source>
</evidence>
<dbReference type="InterPro" id="IPR011545">
    <property type="entry name" value="DEAD/DEAH_box_helicase_dom"/>
</dbReference>
<dbReference type="GO" id="GO:0003676">
    <property type="term" value="F:nucleic acid binding"/>
    <property type="evidence" value="ECO:0007669"/>
    <property type="project" value="InterPro"/>
</dbReference>
<evidence type="ECO:0000256" key="4">
    <source>
        <dbReference type="ARBA" id="ARBA00022840"/>
    </source>
</evidence>
<dbReference type="CDD" id="cd00268">
    <property type="entry name" value="DEADc"/>
    <property type="match status" value="1"/>
</dbReference>
<evidence type="ECO:0000256" key="5">
    <source>
        <dbReference type="ARBA" id="ARBA00038437"/>
    </source>
</evidence>
<sequence length="540" mass="59429">MQENAQTQTEEKLITFDDLGLKKEILRSVKDAGFTVPSPIQAAAIPFILAGRDIVGQAHTGTGKTAAFGLPALNNINPNDGVGILVITPTRELATQVSDELFKYGRNIGARTVTVYGGSSYNRQIDLIQRGASVVVATPGRLLDILKKNLLKDFAPSIVVLDEADEMLDMGFLDDINEIFSYLPSNRQTLLFSATMPKPIKLLAERILDNPEFISITKGETTNTDINQEYYVIEESERDDAIIRLMDAEACQKSIVFCRTKSEVDRLSNVLSSAGYLANGLHGDMEQRQRETVIKGFKNNGVKVLVATDVAARGIHVDNISHVFNYHIPFDPESYVHRIGRTGRAGTKGKAITLLTPLEFKELQRIKTKVGTTMTHAFVPSKNDLRAINLKSIATSIEEHNIYDEAHQILDMLKEDIDEPTIMFKLVSMILDRQAIQGPNSIGIPAEKLAAILERADKRRDSKGGRGNFRGNRSARPSGDRNRSGSGDRNRSSSSSDRPRSSEGGDRNARPSGGGYRGTSSTGERSRPSGDRNRTSRSRD</sequence>
<evidence type="ECO:0000259" key="10">
    <source>
        <dbReference type="PROSITE" id="PS51194"/>
    </source>
</evidence>
<keyword evidence="2 7" id="KW-0378">Hydrolase</keyword>
<dbReference type="PROSITE" id="PS51192">
    <property type="entry name" value="HELICASE_ATP_BIND_1"/>
    <property type="match status" value="1"/>
</dbReference>
<name>Q30PP0_SULDN</name>